<feature type="region of interest" description="Disordered" evidence="2">
    <location>
        <begin position="1"/>
        <end position="32"/>
    </location>
</feature>
<evidence type="ECO:0000256" key="1">
    <source>
        <dbReference type="SAM" id="Coils"/>
    </source>
</evidence>
<evidence type="ECO:0000313" key="3">
    <source>
        <dbReference type="EMBL" id="CAB4009062.1"/>
    </source>
</evidence>
<keyword evidence="1" id="KW-0175">Coiled coil</keyword>
<comment type="caution">
    <text evidence="3">The sequence shown here is derived from an EMBL/GenBank/DDBJ whole genome shotgun (WGS) entry which is preliminary data.</text>
</comment>
<feature type="coiled-coil region" evidence="1">
    <location>
        <begin position="34"/>
        <end position="105"/>
    </location>
</feature>
<sequence>MACRKSSPSKQSTHEPPKKRGKSHHCDGVPKPTKEALLDALKGVENEIKKLGNELLEKKLEKLRGQVRGLLENQEKEINNLRGEIHTLKKEVDRQKAKNEKLEKVLVVAQVTWLWEKHLARFVVDSSRTIYQSGWMDQMEDYLKEMNTNQNRFTKIQKKLKTTWTEEHWQVVFTVRNERNGIAHPDLIDLDLVESQLKKMYPKHQKVLGEMLDELKMTASLMKFGRLADFYEKNKKLFPTQRKRGKRVDADALKNIISWNCKFEQIDGLQSIEHEEAKKYLTMYVDNPRKIDHYLFIVDFIKDGNSKRLGKLAWEFEGLPTEYGEALRELKKLLPNPDDESEDTNLDKTIAKLHIPDFLPKHLWKDGIEIVEKYFE</sequence>
<organism evidence="3 4">
    <name type="scientific">Paramuricea clavata</name>
    <name type="common">Red gorgonian</name>
    <name type="synonym">Violescent sea-whip</name>
    <dbReference type="NCBI Taxonomy" id="317549"/>
    <lineage>
        <taxon>Eukaryota</taxon>
        <taxon>Metazoa</taxon>
        <taxon>Cnidaria</taxon>
        <taxon>Anthozoa</taxon>
        <taxon>Octocorallia</taxon>
        <taxon>Malacalcyonacea</taxon>
        <taxon>Plexauridae</taxon>
        <taxon>Paramuricea</taxon>
    </lineage>
</organism>
<dbReference type="Proteomes" id="UP001152795">
    <property type="component" value="Unassembled WGS sequence"/>
</dbReference>
<dbReference type="EMBL" id="CACRXK020006322">
    <property type="protein sequence ID" value="CAB4009062.1"/>
    <property type="molecule type" value="Genomic_DNA"/>
</dbReference>
<dbReference type="OrthoDB" id="6007872at2759"/>
<protein>
    <submittedName>
        <fullName evidence="3">Uncharacterized protein</fullName>
    </submittedName>
</protein>
<evidence type="ECO:0000313" key="4">
    <source>
        <dbReference type="Proteomes" id="UP001152795"/>
    </source>
</evidence>
<proteinExistence type="predicted"/>
<gene>
    <name evidence="3" type="ORF">PACLA_8A076330</name>
</gene>
<dbReference type="AlphaFoldDB" id="A0A6S7ITZ0"/>
<reference evidence="3" key="1">
    <citation type="submission" date="2020-04" db="EMBL/GenBank/DDBJ databases">
        <authorList>
            <person name="Alioto T."/>
            <person name="Alioto T."/>
            <person name="Gomez Garrido J."/>
        </authorList>
    </citation>
    <scope>NUCLEOTIDE SEQUENCE</scope>
    <source>
        <strain evidence="3">A484AB</strain>
    </source>
</reference>
<keyword evidence="4" id="KW-1185">Reference proteome</keyword>
<evidence type="ECO:0000256" key="2">
    <source>
        <dbReference type="SAM" id="MobiDB-lite"/>
    </source>
</evidence>
<name>A0A6S7ITZ0_PARCT</name>
<feature type="compositionally biased region" description="Basic and acidic residues" evidence="2">
    <location>
        <begin position="12"/>
        <end position="32"/>
    </location>
</feature>
<accession>A0A6S7ITZ0</accession>
<feature type="compositionally biased region" description="Polar residues" evidence="2">
    <location>
        <begin position="1"/>
        <end position="11"/>
    </location>
</feature>